<dbReference type="Pfam" id="PF00263">
    <property type="entry name" value="Secretin"/>
    <property type="match status" value="1"/>
</dbReference>
<dbReference type="KEGG" id="rml:FF011L_00100"/>
<dbReference type="GO" id="GO:0009306">
    <property type="term" value="P:protein secretion"/>
    <property type="evidence" value="ECO:0007669"/>
    <property type="project" value="InterPro"/>
</dbReference>
<feature type="domain" description="Type II/III secretion system secretin-like" evidence="4">
    <location>
        <begin position="893"/>
        <end position="1093"/>
    </location>
</feature>
<proteinExistence type="inferred from homology"/>
<feature type="signal peptide" evidence="3">
    <location>
        <begin position="1"/>
        <end position="29"/>
    </location>
</feature>
<evidence type="ECO:0000256" key="1">
    <source>
        <dbReference type="RuleBase" id="RU004003"/>
    </source>
</evidence>
<feature type="chain" id="PRO_5021984424" evidence="3">
    <location>
        <begin position="30"/>
        <end position="1109"/>
    </location>
</feature>
<evidence type="ECO:0000259" key="4">
    <source>
        <dbReference type="Pfam" id="PF00263"/>
    </source>
</evidence>
<feature type="region of interest" description="Disordered" evidence="2">
    <location>
        <begin position="201"/>
        <end position="247"/>
    </location>
</feature>
<reference evidence="5 6" key="1">
    <citation type="submission" date="2019-02" db="EMBL/GenBank/DDBJ databases">
        <title>Deep-cultivation of Planctomycetes and their phenomic and genomic characterization uncovers novel biology.</title>
        <authorList>
            <person name="Wiegand S."/>
            <person name="Jogler M."/>
            <person name="Boedeker C."/>
            <person name="Pinto D."/>
            <person name="Vollmers J."/>
            <person name="Rivas-Marin E."/>
            <person name="Kohn T."/>
            <person name="Peeters S.H."/>
            <person name="Heuer A."/>
            <person name="Rast P."/>
            <person name="Oberbeckmann S."/>
            <person name="Bunk B."/>
            <person name="Jeske O."/>
            <person name="Meyerdierks A."/>
            <person name="Storesund J.E."/>
            <person name="Kallscheuer N."/>
            <person name="Luecker S."/>
            <person name="Lage O.M."/>
            <person name="Pohl T."/>
            <person name="Merkel B.J."/>
            <person name="Hornburger P."/>
            <person name="Mueller R.-W."/>
            <person name="Bruemmer F."/>
            <person name="Labrenz M."/>
            <person name="Spormann A.M."/>
            <person name="Op den Camp H."/>
            <person name="Overmann J."/>
            <person name="Amann R."/>
            <person name="Jetten M.S.M."/>
            <person name="Mascher T."/>
            <person name="Medema M.H."/>
            <person name="Devos D.P."/>
            <person name="Kaster A.-K."/>
            <person name="Ovreas L."/>
            <person name="Rohde M."/>
            <person name="Galperin M.Y."/>
            <person name="Jogler C."/>
        </authorList>
    </citation>
    <scope>NUCLEOTIDE SEQUENCE [LARGE SCALE GENOMIC DNA]</scope>
    <source>
        <strain evidence="5 6">FF011L</strain>
    </source>
</reference>
<accession>A0A517M8X5</accession>
<feature type="compositionally biased region" description="Low complexity" evidence="2">
    <location>
        <begin position="985"/>
        <end position="1000"/>
    </location>
</feature>
<keyword evidence="6" id="KW-1185">Reference proteome</keyword>
<keyword evidence="3" id="KW-0732">Signal</keyword>
<name>A0A517M8X5_9BACT</name>
<dbReference type="EMBL" id="CP036262">
    <property type="protein sequence ID" value="QDS91281.1"/>
    <property type="molecule type" value="Genomic_DNA"/>
</dbReference>
<feature type="compositionally biased region" description="Low complexity" evidence="2">
    <location>
        <begin position="223"/>
        <end position="232"/>
    </location>
</feature>
<evidence type="ECO:0000256" key="3">
    <source>
        <dbReference type="SAM" id="SignalP"/>
    </source>
</evidence>
<dbReference type="InterPro" id="IPR004846">
    <property type="entry name" value="T2SS/T3SS_dom"/>
</dbReference>
<comment type="similarity">
    <text evidence="1">Belongs to the bacterial secretin family.</text>
</comment>
<dbReference type="PANTHER" id="PTHR30604">
    <property type="entry name" value="PROTEIN TRANSPORT PROTEIN HOFQ"/>
    <property type="match status" value="1"/>
</dbReference>
<dbReference type="InterPro" id="IPR051808">
    <property type="entry name" value="Type_IV_pilus_biogenesis"/>
</dbReference>
<gene>
    <name evidence="5" type="ORF">FF011L_00100</name>
</gene>
<dbReference type="Proteomes" id="UP000320672">
    <property type="component" value="Chromosome"/>
</dbReference>
<dbReference type="PANTHER" id="PTHR30604:SF1">
    <property type="entry name" value="DNA UTILIZATION PROTEIN HOFQ"/>
    <property type="match status" value="1"/>
</dbReference>
<protein>
    <submittedName>
        <fullName evidence="5">Bacterial type II and III secretion system protein</fullName>
    </submittedName>
</protein>
<sequence precursor="true">MTGTTKHRIWLVAAACAAVLTYQAPQATAVEPPGSPLVMPPQTSESSLVRGQTMLGNAQVALQNRDLVSAVGSYRQVAALAAQEPGLKANAEKLRQVLLQAGIDANMLPAVGAPATTGQQQVASLIAQARMAYDKGDIATAMQKTNQAKQIQLTPAESSAMRSAIGKLTLDVEAAAKRRATGSAGDMNPYPVQQAGATAPIAGATGSAGDIQRADYSSSNSGPAAATPAQATEPSRLSPPPGTESVGAQLYQQGVDALSAGNREEARRLFVQAWQHEAQLDSAIRSQLQAKLQLMQQPIASANNSQEALSPLDQVDQETLANRQRLYRQVTSELGVAYKDRIEKPLDALDRINQLRKNVVDADVDASAKQTLLAMVDRAIREQQKYVEENRADIELDIRNEQVRTDLENERSERLEIDDLIAEKVQTFDQLMSEQRFAEAQVIAKQVKALSPDSTIGTQMFRVSQIQVRRRIAKEIQDNNEDAFITQLQDAQNLDMLAPDQSVGFMDADEWASLSEARLGLSNLNDKMSPAEQEIKRLLSTEVDVKFRNQPLGEVLKTLEMVTGIPMFVDEKALAVARVDSSTPVTLDLTRPISLKSALDLILGQFELTYTIGNEVLQITTNEVKRGKMIVKTYKVADLVTPIPNFTTSYEDGLAGALRAAYQMTTASTNVQVMPVSAMGMHANAGGPQPALANQNPNVLAQYGNGMSPMMPGSGSNPMRGASGAGSLADFGSIMQLIQTTIAPETWEDTMGGPSTMAPYYQNLSLVISTTSDVHDQILELLASLRRLQNLQVTIEVRFISLSDSFFEQIGVDFDFSIDDNTGGILPADDSGSSVSVGLAGPNGQFTSDFDIKFANQNFNVSPIFGGVDPGALSTFGFAILSDIEAFFFIQAAQGDNRTNVMQAPKVTLFDGQSASIQDVSQRPFVTSISPVVGDFAVAQQPIIVVLNEGTELNVQAVVSDDKRFVRLTLVPFFSQIGDVDTFTYTGSSTTRSSSTTTDPDTGEPVEEDEDERITQGSTVQLPTFAFTSVNTTVSVPDGGTILLGGIKRLREGRGERGLPIMSKLPYINRLFRNTAIGRDASSLMLMVTPRIIIQEEEEIAQTGFDPTR</sequence>
<dbReference type="InterPro" id="IPR004845">
    <property type="entry name" value="T2SS_GspD_CS"/>
</dbReference>
<evidence type="ECO:0000313" key="6">
    <source>
        <dbReference type="Proteomes" id="UP000320672"/>
    </source>
</evidence>
<feature type="region of interest" description="Disordered" evidence="2">
    <location>
        <begin position="985"/>
        <end position="1015"/>
    </location>
</feature>
<evidence type="ECO:0000256" key="2">
    <source>
        <dbReference type="SAM" id="MobiDB-lite"/>
    </source>
</evidence>
<dbReference type="AlphaFoldDB" id="A0A517M8X5"/>
<feature type="compositionally biased region" description="Acidic residues" evidence="2">
    <location>
        <begin position="1001"/>
        <end position="1012"/>
    </location>
</feature>
<evidence type="ECO:0000313" key="5">
    <source>
        <dbReference type="EMBL" id="QDS91281.1"/>
    </source>
</evidence>
<organism evidence="5 6">
    <name type="scientific">Roseimaritima multifibrata</name>
    <dbReference type="NCBI Taxonomy" id="1930274"/>
    <lineage>
        <taxon>Bacteria</taxon>
        <taxon>Pseudomonadati</taxon>
        <taxon>Planctomycetota</taxon>
        <taxon>Planctomycetia</taxon>
        <taxon>Pirellulales</taxon>
        <taxon>Pirellulaceae</taxon>
        <taxon>Roseimaritima</taxon>
    </lineage>
</organism>
<dbReference type="PROSITE" id="PS00875">
    <property type="entry name" value="T2SP_D"/>
    <property type="match status" value="1"/>
</dbReference>